<dbReference type="PANTHER" id="PTHR42663">
    <property type="entry name" value="HYDROLASE C777.06C-RELATED-RELATED"/>
    <property type="match status" value="1"/>
</dbReference>
<name>A0A4U0PMT0_9NEIS</name>
<comment type="caution">
    <text evidence="2">The sequence shown here is derived from an EMBL/GenBank/DDBJ whole genome shotgun (WGS) entry which is preliminary data.</text>
</comment>
<dbReference type="SMART" id="SM00849">
    <property type="entry name" value="Lactamase_B"/>
    <property type="match status" value="1"/>
</dbReference>
<gene>
    <name evidence="2" type="ORF">FAZ21_15105</name>
</gene>
<keyword evidence="3" id="KW-1185">Reference proteome</keyword>
<dbReference type="PRINTS" id="PR00388">
    <property type="entry name" value="PDIESTERASE2"/>
</dbReference>
<evidence type="ECO:0000259" key="1">
    <source>
        <dbReference type="SMART" id="SM00849"/>
    </source>
</evidence>
<proteinExistence type="predicted"/>
<dbReference type="InterPro" id="IPR001279">
    <property type="entry name" value="Metallo-B-lactamas"/>
</dbReference>
<evidence type="ECO:0000313" key="2">
    <source>
        <dbReference type="EMBL" id="TJZ69389.1"/>
    </source>
</evidence>
<protein>
    <submittedName>
        <fullName evidence="2">3',5'-cyclic-nucleotide phosphodiesterase</fullName>
    </submittedName>
</protein>
<dbReference type="CDD" id="cd07735">
    <property type="entry name" value="class_II_PDE_MBL-fold"/>
    <property type="match status" value="1"/>
</dbReference>
<dbReference type="Proteomes" id="UP000310016">
    <property type="component" value="Unassembled WGS sequence"/>
</dbReference>
<evidence type="ECO:0000313" key="3">
    <source>
        <dbReference type="Proteomes" id="UP000310016"/>
    </source>
</evidence>
<dbReference type="InterPro" id="IPR000396">
    <property type="entry name" value="Pdiesterase2"/>
</dbReference>
<dbReference type="EMBL" id="SUMF01000021">
    <property type="protein sequence ID" value="TJZ69389.1"/>
    <property type="molecule type" value="Genomic_DNA"/>
</dbReference>
<dbReference type="GO" id="GO:0006198">
    <property type="term" value="P:cAMP catabolic process"/>
    <property type="evidence" value="ECO:0007669"/>
    <property type="project" value="InterPro"/>
</dbReference>
<dbReference type="Pfam" id="PF12706">
    <property type="entry name" value="Lactamase_B_2"/>
    <property type="match status" value="1"/>
</dbReference>
<dbReference type="Gene3D" id="3.60.15.10">
    <property type="entry name" value="Ribonuclease Z/Hydroxyacylglutathione hydrolase-like"/>
    <property type="match status" value="1"/>
</dbReference>
<dbReference type="GO" id="GO:0004115">
    <property type="term" value="F:3',5'-cyclic-AMP phosphodiesterase activity"/>
    <property type="evidence" value="ECO:0007669"/>
    <property type="project" value="InterPro"/>
</dbReference>
<dbReference type="OrthoDB" id="9803916at2"/>
<dbReference type="InterPro" id="IPR036866">
    <property type="entry name" value="RibonucZ/Hydroxyglut_hydro"/>
</dbReference>
<dbReference type="SUPFAM" id="SSF56281">
    <property type="entry name" value="Metallo-hydrolase/oxidoreductase"/>
    <property type="match status" value="1"/>
</dbReference>
<accession>A0A4U0PMT0</accession>
<sequence>MQLRILGCSGGIGGVHRTTAMLLGERTLIDAGTGVGDLTYDELVRIDHVFLTHAHLDHIACLPMLIDTVFGARERPIVVHASQATLGVLHQHVFNWAVWPDFTVIPAADAAMLRFEPMETGECREVDGCRITALPALHTVPAVAYALDSGDATLVFSGDTADCAEFWQAVNAIPNLGTLIIETAFANREEALARLSRHFSPRLLLDALKQLARSDAVEILITHLKPADHALTMREVLESGADFRIARLEQGQIIRF</sequence>
<dbReference type="RefSeq" id="WP_136774278.1">
    <property type="nucleotide sequence ID" value="NZ_CP156074.1"/>
</dbReference>
<dbReference type="PANTHER" id="PTHR42663:SF6">
    <property type="entry name" value="HYDROLASE C777.06C-RELATED"/>
    <property type="match status" value="1"/>
</dbReference>
<feature type="domain" description="Metallo-beta-lactamase" evidence="1">
    <location>
        <begin position="17"/>
        <end position="188"/>
    </location>
</feature>
<reference evidence="2 3" key="1">
    <citation type="submission" date="2019-04" db="EMBL/GenBank/DDBJ databases">
        <title>Chitiniphilus eburnea sp. nov., a novel chitinolytic bacterium isolated from aquaculture sludge.</title>
        <authorList>
            <person name="Sheng M."/>
        </authorList>
    </citation>
    <scope>NUCLEOTIDE SEQUENCE [LARGE SCALE GENOMIC DNA]</scope>
    <source>
        <strain evidence="2 3">HX-2-15</strain>
    </source>
</reference>
<dbReference type="AlphaFoldDB" id="A0A4U0PMT0"/>
<organism evidence="2 3">
    <name type="scientific">Chitiniphilus eburneus</name>
    <dbReference type="NCBI Taxonomy" id="2571148"/>
    <lineage>
        <taxon>Bacteria</taxon>
        <taxon>Pseudomonadati</taxon>
        <taxon>Pseudomonadota</taxon>
        <taxon>Betaproteobacteria</taxon>
        <taxon>Neisseriales</taxon>
        <taxon>Chitinibacteraceae</taxon>
        <taxon>Chitiniphilus</taxon>
    </lineage>
</organism>